<evidence type="ECO:0000313" key="3">
    <source>
        <dbReference type="Proteomes" id="UP000263418"/>
    </source>
</evidence>
<feature type="transmembrane region" description="Helical" evidence="1">
    <location>
        <begin position="72"/>
        <end position="91"/>
    </location>
</feature>
<keyword evidence="1" id="KW-1133">Transmembrane helix</keyword>
<name>A0AAN1PV39_VIBVL</name>
<gene>
    <name evidence="2" type="ORF">FORC53_4830</name>
</gene>
<keyword evidence="1" id="KW-0812">Transmembrane</keyword>
<keyword evidence="1" id="KW-0472">Membrane</keyword>
<reference evidence="2 3" key="1">
    <citation type="submission" date="2017-03" db="EMBL/GenBank/DDBJ databases">
        <title>Complete Genome Sequence of Vibrio vulnificus FORC_053.</title>
        <authorList>
            <consortium name="Food-borne Pathogen Omics Research Center"/>
            <person name="Chung H.Y."/>
            <person name="Na E.J."/>
            <person name="Song J.S."/>
            <person name="Kim H."/>
            <person name="Lee J.-H."/>
            <person name="Ryu S."/>
            <person name="Choi S.H."/>
        </authorList>
    </citation>
    <scope>NUCLEOTIDE SEQUENCE [LARGE SCALE GENOMIC DNA]</scope>
    <source>
        <strain evidence="2 3">FORC_053</strain>
    </source>
</reference>
<dbReference type="AlphaFoldDB" id="A0AAN1PV39"/>
<dbReference type="RefSeq" id="WP_118894802.1">
    <property type="nucleotide sequence ID" value="NZ_CP019292.1"/>
</dbReference>
<accession>A0AAN1PV39</accession>
<sequence length="287" mass="33372">MLEIINKLDANIPFEFTLFSVGFLIAIGATLIFTKKINKWSLGFSILFGALYHEINSLIYSLYSAYNGNNQVSTVAFLVVIPSILGVLLFFKKQRSMDRVFTFGIMTAVNLLWFVIHVSMISINLIDSIDRDVSVHEKAIAIFLKHDQKDVYYDYCHEQRLVCNWSSDKKDNGEFYKAYKSVSENENSEIHRVKYNPNTFPIASDDILSKHYRDLGSNQNEHTFMLVYNKKTNVVASTFNFTSVQEIHGKTKLYFYTWFSLALVVWVYGGFSLLIFHKYRFRSRIKK</sequence>
<dbReference type="EMBL" id="CP019292">
    <property type="protein sequence ID" value="AXX63169.1"/>
    <property type="molecule type" value="Genomic_DNA"/>
</dbReference>
<organism evidence="2 3">
    <name type="scientific">Vibrio vulnificus</name>
    <dbReference type="NCBI Taxonomy" id="672"/>
    <lineage>
        <taxon>Bacteria</taxon>
        <taxon>Pseudomonadati</taxon>
        <taxon>Pseudomonadota</taxon>
        <taxon>Gammaproteobacteria</taxon>
        <taxon>Vibrionales</taxon>
        <taxon>Vibrionaceae</taxon>
        <taxon>Vibrio</taxon>
    </lineage>
</organism>
<evidence type="ECO:0000313" key="2">
    <source>
        <dbReference type="EMBL" id="AXX63169.1"/>
    </source>
</evidence>
<feature type="transmembrane region" description="Helical" evidence="1">
    <location>
        <begin position="12"/>
        <end position="34"/>
    </location>
</feature>
<proteinExistence type="predicted"/>
<protein>
    <submittedName>
        <fullName evidence="2">Uncharacterized protein</fullName>
    </submittedName>
</protein>
<feature type="transmembrane region" description="Helical" evidence="1">
    <location>
        <begin position="46"/>
        <end position="66"/>
    </location>
</feature>
<evidence type="ECO:0000256" key="1">
    <source>
        <dbReference type="SAM" id="Phobius"/>
    </source>
</evidence>
<feature type="transmembrane region" description="Helical" evidence="1">
    <location>
        <begin position="103"/>
        <end position="126"/>
    </location>
</feature>
<feature type="transmembrane region" description="Helical" evidence="1">
    <location>
        <begin position="253"/>
        <end position="276"/>
    </location>
</feature>
<dbReference type="Proteomes" id="UP000263418">
    <property type="component" value="Chromosome 3"/>
</dbReference>